<comment type="caution">
    <text evidence="1">The sequence shown here is derived from an EMBL/GenBank/DDBJ whole genome shotgun (WGS) entry which is preliminary data.</text>
</comment>
<dbReference type="AlphaFoldDB" id="A0A9D4MRN4"/>
<evidence type="ECO:0000313" key="1">
    <source>
        <dbReference type="EMBL" id="KAH3880569.1"/>
    </source>
</evidence>
<reference evidence="1" key="2">
    <citation type="submission" date="2020-11" db="EMBL/GenBank/DDBJ databases">
        <authorList>
            <person name="McCartney M.A."/>
            <person name="Auch B."/>
            <person name="Kono T."/>
            <person name="Mallez S."/>
            <person name="Becker A."/>
            <person name="Gohl D.M."/>
            <person name="Silverstein K.A.T."/>
            <person name="Koren S."/>
            <person name="Bechman K.B."/>
            <person name="Herman A."/>
            <person name="Abrahante J.E."/>
            <person name="Garbe J."/>
        </authorList>
    </citation>
    <scope>NUCLEOTIDE SEQUENCE</scope>
    <source>
        <strain evidence="1">Duluth1</strain>
        <tissue evidence="1">Whole animal</tissue>
    </source>
</reference>
<dbReference type="Proteomes" id="UP000828390">
    <property type="component" value="Unassembled WGS sequence"/>
</dbReference>
<gene>
    <name evidence="1" type="ORF">DPMN_004486</name>
</gene>
<keyword evidence="2" id="KW-1185">Reference proteome</keyword>
<protein>
    <submittedName>
        <fullName evidence="1">Uncharacterized protein</fullName>
    </submittedName>
</protein>
<sequence length="57" mass="6594">MENLKELTSLPMDILLIAAHKRPDWRGSLRRLAFPPNGHIGQWSDNDNEMVMTMVVF</sequence>
<dbReference type="EMBL" id="JAIWYP010000001">
    <property type="protein sequence ID" value="KAH3880569.1"/>
    <property type="molecule type" value="Genomic_DNA"/>
</dbReference>
<proteinExistence type="predicted"/>
<organism evidence="1 2">
    <name type="scientific">Dreissena polymorpha</name>
    <name type="common">Zebra mussel</name>
    <name type="synonym">Mytilus polymorpha</name>
    <dbReference type="NCBI Taxonomy" id="45954"/>
    <lineage>
        <taxon>Eukaryota</taxon>
        <taxon>Metazoa</taxon>
        <taxon>Spiralia</taxon>
        <taxon>Lophotrochozoa</taxon>
        <taxon>Mollusca</taxon>
        <taxon>Bivalvia</taxon>
        <taxon>Autobranchia</taxon>
        <taxon>Heteroconchia</taxon>
        <taxon>Euheterodonta</taxon>
        <taxon>Imparidentia</taxon>
        <taxon>Neoheterodontei</taxon>
        <taxon>Myida</taxon>
        <taxon>Dreissenoidea</taxon>
        <taxon>Dreissenidae</taxon>
        <taxon>Dreissena</taxon>
    </lineage>
</organism>
<accession>A0A9D4MRN4</accession>
<reference evidence="1" key="1">
    <citation type="journal article" date="2019" name="bioRxiv">
        <title>The Genome of the Zebra Mussel, Dreissena polymorpha: A Resource for Invasive Species Research.</title>
        <authorList>
            <person name="McCartney M.A."/>
            <person name="Auch B."/>
            <person name="Kono T."/>
            <person name="Mallez S."/>
            <person name="Zhang Y."/>
            <person name="Obille A."/>
            <person name="Becker A."/>
            <person name="Abrahante J.E."/>
            <person name="Garbe J."/>
            <person name="Badalamenti J.P."/>
            <person name="Herman A."/>
            <person name="Mangelson H."/>
            <person name="Liachko I."/>
            <person name="Sullivan S."/>
            <person name="Sone E.D."/>
            <person name="Koren S."/>
            <person name="Silverstein K.A.T."/>
            <person name="Beckman K.B."/>
            <person name="Gohl D.M."/>
        </authorList>
    </citation>
    <scope>NUCLEOTIDE SEQUENCE</scope>
    <source>
        <strain evidence="1">Duluth1</strain>
        <tissue evidence="1">Whole animal</tissue>
    </source>
</reference>
<evidence type="ECO:0000313" key="2">
    <source>
        <dbReference type="Proteomes" id="UP000828390"/>
    </source>
</evidence>
<name>A0A9D4MRN4_DREPO</name>